<dbReference type="PIRSF" id="PIRSF003101">
    <property type="entry name" value="FtsA"/>
    <property type="match status" value="1"/>
</dbReference>
<dbReference type="AlphaFoldDB" id="A0A841K9J3"/>
<sequence>MSSLRNGLTPRLKPLPARKSTLLSVLDVGTSKVVCLIAQLIPVSESDVLRRRTHQVRVLGIGHQRSLGLKGGIVVDLEAAEQAIRQAVDAAERMAKVEVQSVIVNLTGGRLASQSFTANVATRGTVTNADVHRVLDAASAHSLKPGRVVLHALPTAYALDGQKGVLDPVGMIGDNLGVDLNVVTSDASAARNLMLAVERCHLNVEAIVASPYAAGIATLVDDEAEMGGLVIDLGGGTTSFGAFFAGHLVHADAVAVGGHHVTMDIARGLSTHIAAAERLKTLYGAALPSASDEREIIAVPLVDETERDVPNHMPKSHLVRIIRPRVEEILELVRDRLKAAGYAPADGRRVILTGGASQLTGLPEVARRILAGPKGSAQVRIGRPLGIKGLPEAAKGPAFAAAVGLLVYPQIAHIEHFEPKAARTMLATGTDGYLSRMGRWFRESF</sequence>
<evidence type="ECO:0000256" key="4">
    <source>
        <dbReference type="ARBA" id="ARBA00023306"/>
    </source>
</evidence>
<dbReference type="InterPro" id="IPR003494">
    <property type="entry name" value="SHS2_FtsA"/>
</dbReference>
<dbReference type="Pfam" id="PF02491">
    <property type="entry name" value="SHS2_FTSA"/>
    <property type="match status" value="1"/>
</dbReference>
<evidence type="ECO:0000256" key="2">
    <source>
        <dbReference type="ARBA" id="ARBA00022618"/>
    </source>
</evidence>
<comment type="caution">
    <text evidence="8">The sequence shown here is derived from an EMBL/GenBank/DDBJ whole genome shotgun (WGS) entry which is preliminary data.</text>
</comment>
<evidence type="ECO:0000256" key="5">
    <source>
        <dbReference type="HAMAP-Rule" id="MF_02033"/>
    </source>
</evidence>
<dbReference type="SMART" id="SM00842">
    <property type="entry name" value="FtsA"/>
    <property type="match status" value="1"/>
</dbReference>
<dbReference type="PANTHER" id="PTHR32432:SF4">
    <property type="entry name" value="CELL DIVISION PROTEIN FTSA"/>
    <property type="match status" value="1"/>
</dbReference>
<dbReference type="Pfam" id="PF14450">
    <property type="entry name" value="FtsA"/>
    <property type="match status" value="1"/>
</dbReference>
<name>A0A841K9J3_9HYPH</name>
<dbReference type="SUPFAM" id="SSF53067">
    <property type="entry name" value="Actin-like ATPase domain"/>
    <property type="match status" value="2"/>
</dbReference>
<dbReference type="HAMAP" id="MF_02033">
    <property type="entry name" value="FtsA"/>
    <property type="match status" value="1"/>
</dbReference>
<dbReference type="Gene3D" id="3.30.420.40">
    <property type="match status" value="1"/>
</dbReference>
<keyword evidence="4 5" id="KW-0131">Cell cycle</keyword>
<evidence type="ECO:0000259" key="7">
    <source>
        <dbReference type="SMART" id="SM00842"/>
    </source>
</evidence>
<evidence type="ECO:0000313" key="9">
    <source>
        <dbReference type="Proteomes" id="UP000588017"/>
    </source>
</evidence>
<comment type="subcellular location">
    <subcellularLocation>
        <location evidence="5">Cell membrane</location>
        <topology evidence="5">Peripheral membrane protein</topology>
        <orientation evidence="5">Cytoplasmic side</orientation>
    </subcellularLocation>
    <text evidence="5">Localizes to the Z ring in an FtsZ-dependent manner. Targeted to the membrane through a conserved C-terminal amphipathic helix.</text>
</comment>
<keyword evidence="3 5" id="KW-0472">Membrane</keyword>
<dbReference type="PANTHER" id="PTHR32432">
    <property type="entry name" value="CELL DIVISION PROTEIN FTSA-RELATED"/>
    <property type="match status" value="1"/>
</dbReference>
<keyword evidence="1 5" id="KW-1003">Cell membrane</keyword>
<dbReference type="GO" id="GO:0043093">
    <property type="term" value="P:FtsZ-dependent cytokinesis"/>
    <property type="evidence" value="ECO:0007669"/>
    <property type="project" value="UniProtKB-UniRule"/>
</dbReference>
<accession>A0A841K9J3</accession>
<evidence type="ECO:0000256" key="3">
    <source>
        <dbReference type="ARBA" id="ARBA00023136"/>
    </source>
</evidence>
<dbReference type="EMBL" id="JACHEH010000003">
    <property type="protein sequence ID" value="MBB6168112.1"/>
    <property type="molecule type" value="Genomic_DNA"/>
</dbReference>
<dbReference type="GO" id="GO:0009898">
    <property type="term" value="C:cytoplasmic side of plasma membrane"/>
    <property type="evidence" value="ECO:0007669"/>
    <property type="project" value="UniProtKB-UniRule"/>
</dbReference>
<evidence type="ECO:0000313" key="8">
    <source>
        <dbReference type="EMBL" id="MBB6168112.1"/>
    </source>
</evidence>
<dbReference type="RefSeq" id="WP_183334221.1">
    <property type="nucleotide sequence ID" value="NZ_BMHX01000003.1"/>
</dbReference>
<comment type="subunit">
    <text evidence="5">Self-interacts. Interacts with FtsZ.</text>
</comment>
<protein>
    <recommendedName>
        <fullName evidence="5 6">Cell division protein FtsA</fullName>
    </recommendedName>
</protein>
<dbReference type="InterPro" id="IPR043129">
    <property type="entry name" value="ATPase_NBD"/>
</dbReference>
<keyword evidence="9" id="KW-1185">Reference proteome</keyword>
<dbReference type="Gene3D" id="3.30.1490.110">
    <property type="match status" value="1"/>
</dbReference>
<comment type="similarity">
    <text evidence="5 6">Belongs to the FtsA/MreB family.</text>
</comment>
<evidence type="ECO:0000256" key="6">
    <source>
        <dbReference type="PIRNR" id="PIRNR003101"/>
    </source>
</evidence>
<organism evidence="8 9">
    <name type="scientific">Chelatococcus composti</name>
    <dbReference type="NCBI Taxonomy" id="1743235"/>
    <lineage>
        <taxon>Bacteria</taxon>
        <taxon>Pseudomonadati</taxon>
        <taxon>Pseudomonadota</taxon>
        <taxon>Alphaproteobacteria</taxon>
        <taxon>Hyphomicrobiales</taxon>
        <taxon>Chelatococcaceae</taxon>
        <taxon>Chelatococcus</taxon>
    </lineage>
</organism>
<dbReference type="Proteomes" id="UP000588017">
    <property type="component" value="Unassembled WGS sequence"/>
</dbReference>
<dbReference type="GO" id="GO:0032153">
    <property type="term" value="C:cell division site"/>
    <property type="evidence" value="ECO:0007669"/>
    <property type="project" value="UniProtKB-UniRule"/>
</dbReference>
<feature type="domain" description="SHS2" evidence="7">
    <location>
        <begin position="23"/>
        <end position="218"/>
    </location>
</feature>
<comment type="function">
    <text evidence="5 6">Cell division protein that is involved in the assembly of the Z ring. May serve as a membrane anchor for the Z ring.</text>
</comment>
<proteinExistence type="inferred from homology"/>
<keyword evidence="2 5" id="KW-0132">Cell division</keyword>
<dbReference type="CDD" id="cd24048">
    <property type="entry name" value="ASKHA_NBD_FtsA"/>
    <property type="match status" value="1"/>
</dbReference>
<dbReference type="NCBIfam" id="TIGR01174">
    <property type="entry name" value="ftsA"/>
    <property type="match status" value="1"/>
</dbReference>
<reference evidence="8 9" key="1">
    <citation type="submission" date="2020-08" db="EMBL/GenBank/DDBJ databases">
        <title>Genomic Encyclopedia of Type Strains, Phase IV (KMG-IV): sequencing the most valuable type-strain genomes for metagenomic binning, comparative biology and taxonomic classification.</title>
        <authorList>
            <person name="Goeker M."/>
        </authorList>
    </citation>
    <scope>NUCLEOTIDE SEQUENCE [LARGE SCALE GENOMIC DNA]</scope>
    <source>
        <strain evidence="8 9">DSM 101465</strain>
    </source>
</reference>
<dbReference type="InterPro" id="IPR050696">
    <property type="entry name" value="FtsA/MreB"/>
</dbReference>
<dbReference type="InterPro" id="IPR020823">
    <property type="entry name" value="Cell_div_FtsA"/>
</dbReference>
<gene>
    <name evidence="5" type="primary">ftsA</name>
    <name evidence="8" type="ORF">HNQ73_001735</name>
</gene>
<evidence type="ECO:0000256" key="1">
    <source>
        <dbReference type="ARBA" id="ARBA00022475"/>
    </source>
</evidence>